<evidence type="ECO:0000256" key="2">
    <source>
        <dbReference type="ARBA" id="ARBA00022630"/>
    </source>
</evidence>
<dbReference type="InterPro" id="IPR016166">
    <property type="entry name" value="FAD-bd_PCMH"/>
</dbReference>
<dbReference type="EMBL" id="CP015079">
    <property type="protein sequence ID" value="ANH37159.1"/>
    <property type="molecule type" value="Genomic_DNA"/>
</dbReference>
<feature type="region of interest" description="Disordered" evidence="8">
    <location>
        <begin position="1"/>
        <end position="22"/>
    </location>
</feature>
<dbReference type="AlphaFoldDB" id="A0A1A9GFQ7"/>
<dbReference type="EC" id="1.-.-.-" evidence="11"/>
<evidence type="ECO:0000256" key="3">
    <source>
        <dbReference type="ARBA" id="ARBA00022723"/>
    </source>
</evidence>
<reference evidence="11 12" key="1">
    <citation type="submission" date="2016-03" db="EMBL/GenBank/DDBJ databases">
        <title>Complete genome sequence of a soil Actinobacterium, Nocardioides dokdonensis FR1436.</title>
        <authorList>
            <person name="Kwon S.-K."/>
            <person name="Kim K."/>
            <person name="Kim J.F."/>
        </authorList>
    </citation>
    <scope>NUCLEOTIDE SEQUENCE [LARGE SCALE GENOMIC DNA]</scope>
    <source>
        <strain evidence="11 12">FR1436</strain>
    </source>
</reference>
<dbReference type="Gene3D" id="3.30.465.10">
    <property type="match status" value="1"/>
</dbReference>
<dbReference type="PROSITE" id="PS51379">
    <property type="entry name" value="4FE4S_FER_2"/>
    <property type="match status" value="1"/>
</dbReference>
<dbReference type="SUPFAM" id="SSF55103">
    <property type="entry name" value="FAD-linked oxidases, C-terminal domain"/>
    <property type="match status" value="1"/>
</dbReference>
<keyword evidence="7" id="KW-0411">Iron-sulfur</keyword>
<dbReference type="InterPro" id="IPR036318">
    <property type="entry name" value="FAD-bd_PCMH-like_sf"/>
</dbReference>
<organism evidence="11 12">
    <name type="scientific">Nocardioides dokdonensis FR1436</name>
    <dbReference type="NCBI Taxonomy" id="1300347"/>
    <lineage>
        <taxon>Bacteria</taxon>
        <taxon>Bacillati</taxon>
        <taxon>Actinomycetota</taxon>
        <taxon>Actinomycetes</taxon>
        <taxon>Propionibacteriales</taxon>
        <taxon>Nocardioidaceae</taxon>
        <taxon>Nocardioides</taxon>
    </lineage>
</organism>
<dbReference type="Gene3D" id="3.30.70.2740">
    <property type="match status" value="1"/>
</dbReference>
<keyword evidence="6" id="KW-0408">Iron</keyword>
<dbReference type="PROSITE" id="PS00198">
    <property type="entry name" value="4FE4S_FER_1"/>
    <property type="match status" value="1"/>
</dbReference>
<dbReference type="RefSeq" id="WP_335582181.1">
    <property type="nucleotide sequence ID" value="NZ_CP015079.1"/>
</dbReference>
<comment type="cofactor">
    <cofactor evidence="1">
        <name>FAD</name>
        <dbReference type="ChEBI" id="CHEBI:57692"/>
    </cofactor>
</comment>
<dbReference type="Pfam" id="PF02913">
    <property type="entry name" value="FAD-oxidase_C"/>
    <property type="match status" value="1"/>
</dbReference>
<evidence type="ECO:0000256" key="8">
    <source>
        <dbReference type="SAM" id="MobiDB-lite"/>
    </source>
</evidence>
<keyword evidence="5 11" id="KW-0560">Oxidoreductase</keyword>
<dbReference type="GO" id="GO:0051536">
    <property type="term" value="F:iron-sulfur cluster binding"/>
    <property type="evidence" value="ECO:0007669"/>
    <property type="project" value="UniProtKB-KW"/>
</dbReference>
<gene>
    <name evidence="11" type="ORF">I601_0709</name>
</gene>
<feature type="domain" description="4Fe-4S ferredoxin-type" evidence="9">
    <location>
        <begin position="611"/>
        <end position="642"/>
    </location>
</feature>
<dbReference type="STRING" id="1300347.I601_0709"/>
<feature type="domain" description="FAD-binding PCMH-type" evidence="10">
    <location>
        <begin position="52"/>
        <end position="265"/>
    </location>
</feature>
<dbReference type="InterPro" id="IPR017900">
    <property type="entry name" value="4Fe4S_Fe_S_CS"/>
</dbReference>
<evidence type="ECO:0000256" key="1">
    <source>
        <dbReference type="ARBA" id="ARBA00001974"/>
    </source>
</evidence>
<evidence type="ECO:0000313" key="12">
    <source>
        <dbReference type="Proteomes" id="UP000077868"/>
    </source>
</evidence>
<evidence type="ECO:0000256" key="4">
    <source>
        <dbReference type="ARBA" id="ARBA00022827"/>
    </source>
</evidence>
<dbReference type="Pfam" id="PF13183">
    <property type="entry name" value="Fer4_8"/>
    <property type="match status" value="1"/>
</dbReference>
<dbReference type="Proteomes" id="UP000077868">
    <property type="component" value="Chromosome"/>
</dbReference>
<protein>
    <submittedName>
        <fullName evidence="11">Putative FAD-linked oxidoreductase</fullName>
        <ecNumber evidence="11">1.-.-.-</ecNumber>
    </submittedName>
</protein>
<feature type="compositionally biased region" description="Low complexity" evidence="8">
    <location>
        <begin position="1"/>
        <end position="12"/>
    </location>
</feature>
<dbReference type="GO" id="GO:0046872">
    <property type="term" value="F:metal ion binding"/>
    <property type="evidence" value="ECO:0007669"/>
    <property type="project" value="UniProtKB-KW"/>
</dbReference>
<dbReference type="GO" id="GO:0008720">
    <property type="term" value="F:D-lactate dehydrogenase (NAD+) activity"/>
    <property type="evidence" value="ECO:0007669"/>
    <property type="project" value="TreeGrafter"/>
</dbReference>
<dbReference type="InterPro" id="IPR004017">
    <property type="entry name" value="Cys_rich_dom"/>
</dbReference>
<dbReference type="InterPro" id="IPR016169">
    <property type="entry name" value="FAD-bd_PCMH_sub2"/>
</dbReference>
<dbReference type="SUPFAM" id="SSF46548">
    <property type="entry name" value="alpha-helical ferredoxin"/>
    <property type="match status" value="1"/>
</dbReference>
<dbReference type="InterPro" id="IPR017896">
    <property type="entry name" value="4Fe4S_Fe-S-bd"/>
</dbReference>
<evidence type="ECO:0000259" key="10">
    <source>
        <dbReference type="PROSITE" id="PS51387"/>
    </source>
</evidence>
<dbReference type="PATRIC" id="fig|1300347.3.peg.713"/>
<dbReference type="GO" id="GO:0071949">
    <property type="term" value="F:FAD binding"/>
    <property type="evidence" value="ECO:0007669"/>
    <property type="project" value="InterPro"/>
</dbReference>
<evidence type="ECO:0000256" key="5">
    <source>
        <dbReference type="ARBA" id="ARBA00023002"/>
    </source>
</evidence>
<dbReference type="PROSITE" id="PS51387">
    <property type="entry name" value="FAD_PCMH"/>
    <property type="match status" value="1"/>
</dbReference>
<evidence type="ECO:0000256" key="6">
    <source>
        <dbReference type="ARBA" id="ARBA00023004"/>
    </source>
</evidence>
<dbReference type="KEGG" id="ndk:I601_0709"/>
<keyword evidence="12" id="KW-1185">Reference proteome</keyword>
<dbReference type="SUPFAM" id="SSF56176">
    <property type="entry name" value="FAD-binding/transporter-associated domain-like"/>
    <property type="match status" value="1"/>
</dbReference>
<keyword evidence="2" id="KW-0285">Flavoprotein</keyword>
<dbReference type="Pfam" id="PF02754">
    <property type="entry name" value="CCG"/>
    <property type="match status" value="2"/>
</dbReference>
<evidence type="ECO:0000256" key="7">
    <source>
        <dbReference type="ARBA" id="ARBA00023014"/>
    </source>
</evidence>
<proteinExistence type="predicted"/>
<dbReference type="InterPro" id="IPR006094">
    <property type="entry name" value="Oxid_FAD_bind_N"/>
</dbReference>
<name>A0A1A9GFQ7_9ACTN</name>
<keyword evidence="4" id="KW-0274">FAD</keyword>
<dbReference type="PANTHER" id="PTHR11748:SF119">
    <property type="entry name" value="D-2-HYDROXYGLUTARATE DEHYDROGENASE"/>
    <property type="match status" value="1"/>
</dbReference>
<dbReference type="Pfam" id="PF01565">
    <property type="entry name" value="FAD_binding_4"/>
    <property type="match status" value="1"/>
</dbReference>
<dbReference type="GO" id="GO:1903457">
    <property type="term" value="P:lactate catabolic process"/>
    <property type="evidence" value="ECO:0007669"/>
    <property type="project" value="TreeGrafter"/>
</dbReference>
<dbReference type="PANTHER" id="PTHR11748">
    <property type="entry name" value="D-LACTATE DEHYDROGENASE"/>
    <property type="match status" value="1"/>
</dbReference>
<keyword evidence="3" id="KW-0479">Metal-binding</keyword>
<sequence length="965" mass="101930">MSQTLSSPPGSADGAGGPGGDDVVAELRRRGVADVDDSTLARALYSTDASLYRVPPRVVVRPRHRDELLAVLDASRATGVPVTMRGAGTSIAGNAVGPGIVVDTARHLDRVLSIDAEAGTAVVEPGTVHATLQRAALAQGLRFGPDPSTHPRCTIGGMIGNNACGSRALGYGRTADNVVGLDVAFGTGEVWTGGGPSAVADALAAITDASLSHVRTEFGRFTRQVSGYSFEHLLPENGRRLERFLAGSEGTLGVVLGATVRLVPDEPVRQMLVLGYPSMVEAADAVPAILAAARTPGGPDAHGSPSGSPLVACEGLDARIVDLVRARGSVPDLPRGGGWLFVELTDPGLVTPVLAAADALEHRLVTDARESAALWRIREDGAGLAARSLDRQALSGWEDAAVPPERLGAWLRDFDELLVGHDLQGVPYGHFGDGCVHVRIDFDFSDRDSDPDAGRRRFRDFLTACAHKLREHGGSLSGEHGDGRARSELLSVMYDEESLRLFGAAKAVCDPDDLLNPGVLVDPDPFDAHLRPARPRHEPRTVLRLLHDEGSLGAAVHRCTGVGKCVAPQTAASTGVMCPSWQATRDEKDSTRGRARVLQEALDGELVQGLGDPAVAEALDLCLACKGCASDCPTGVDMATYKAEALHQRHDGEGATERRPRSHLTLGRLPMWARLAAPLAPVLNRSLRLRPLARLAKATAGIDQRRSIPGFAPRTLRRDAATARLRDVSAADAPDVWVWADSFTDHFLPGSGRAAIEVLEAAGLRVRVIDEQACCGLTWITTGQLTRAREIAARTAATLAAYVATGTPVVGLEPSCLATLRSDLVELSDDPRAQQVADGVLTFAELATRLDLPLPDLAGVEIVAQPHCHQHAVLGWDVDQALLERAGARVTRVAGCCGLAGNFGMEKGHYDVSVAVAETHLLPAVRAQPDAVVLADGMSCRVQLDDLAGVPTMHLAELWASRLGR</sequence>
<dbReference type="GO" id="GO:0004458">
    <property type="term" value="F:D-lactate dehydrogenase (cytochrome) activity"/>
    <property type="evidence" value="ECO:0007669"/>
    <property type="project" value="TreeGrafter"/>
</dbReference>
<dbReference type="InterPro" id="IPR004113">
    <property type="entry name" value="FAD-bd_oxidored_4_C"/>
</dbReference>
<dbReference type="InterPro" id="IPR016164">
    <property type="entry name" value="FAD-linked_Oxase-like_C"/>
</dbReference>
<accession>A0A1A9GFQ7</accession>
<evidence type="ECO:0000259" key="9">
    <source>
        <dbReference type="PROSITE" id="PS51379"/>
    </source>
</evidence>
<evidence type="ECO:0000313" key="11">
    <source>
        <dbReference type="EMBL" id="ANH37159.1"/>
    </source>
</evidence>